<evidence type="ECO:0000313" key="2">
    <source>
        <dbReference type="Proteomes" id="UP000095281"/>
    </source>
</evidence>
<keyword evidence="1" id="KW-1133">Transmembrane helix</keyword>
<keyword evidence="2" id="KW-1185">Reference proteome</keyword>
<evidence type="ECO:0000313" key="3">
    <source>
        <dbReference type="WBParaSite" id="MhA1_Contig62.frz3.gene22"/>
    </source>
</evidence>
<feature type="transmembrane region" description="Helical" evidence="1">
    <location>
        <begin position="141"/>
        <end position="159"/>
    </location>
</feature>
<protein>
    <submittedName>
        <fullName evidence="3">Uncharacterized protein</fullName>
    </submittedName>
</protein>
<name>A0A1I8BVG1_MELHA</name>
<accession>A0A1I8BVG1</accession>
<organism evidence="2 3">
    <name type="scientific">Meloidogyne hapla</name>
    <name type="common">Root-knot nematode worm</name>
    <dbReference type="NCBI Taxonomy" id="6305"/>
    <lineage>
        <taxon>Eukaryota</taxon>
        <taxon>Metazoa</taxon>
        <taxon>Ecdysozoa</taxon>
        <taxon>Nematoda</taxon>
        <taxon>Chromadorea</taxon>
        <taxon>Rhabditida</taxon>
        <taxon>Tylenchina</taxon>
        <taxon>Tylenchomorpha</taxon>
        <taxon>Tylenchoidea</taxon>
        <taxon>Meloidogynidae</taxon>
        <taxon>Meloidogyninae</taxon>
        <taxon>Meloidogyne</taxon>
    </lineage>
</organism>
<sequence length="166" mass="19090">MGKLTILTKLHERKIRLFEQDKHGGAKSGTKTNGYEVEDIEEKLREKSKEKCGGKIEINGIIKYKDPREGKKFYKKILALAMGVKDKIENGMTYLEAVYSNGNSEKLEIIENEYTNFKEFMIKFSAILSDFESELNESTKGYLLGVIGFPFFIFIISRIKPFKKVV</sequence>
<dbReference type="Proteomes" id="UP000095281">
    <property type="component" value="Unplaced"/>
</dbReference>
<proteinExistence type="predicted"/>
<evidence type="ECO:0000256" key="1">
    <source>
        <dbReference type="SAM" id="Phobius"/>
    </source>
</evidence>
<keyword evidence="1" id="KW-0812">Transmembrane</keyword>
<dbReference type="AlphaFoldDB" id="A0A1I8BVG1"/>
<keyword evidence="1" id="KW-0472">Membrane</keyword>
<reference evidence="3" key="1">
    <citation type="submission" date="2016-11" db="UniProtKB">
        <authorList>
            <consortium name="WormBaseParasite"/>
        </authorList>
    </citation>
    <scope>IDENTIFICATION</scope>
</reference>
<dbReference type="WBParaSite" id="MhA1_Contig62.frz3.gene22">
    <property type="protein sequence ID" value="MhA1_Contig62.frz3.gene22"/>
    <property type="gene ID" value="MhA1_Contig62.frz3.gene22"/>
</dbReference>